<keyword evidence="5" id="KW-1185">Reference proteome</keyword>
<keyword evidence="4" id="KW-0966">Cell projection</keyword>
<evidence type="ECO:0000256" key="1">
    <source>
        <dbReference type="ARBA" id="ARBA00010577"/>
    </source>
</evidence>
<dbReference type="Proteomes" id="UP001176021">
    <property type="component" value="Unassembled WGS sequence"/>
</dbReference>
<comment type="similarity">
    <text evidence="1">Belongs to the FlgD family.</text>
</comment>
<evidence type="ECO:0000256" key="3">
    <source>
        <dbReference type="SAM" id="MobiDB-lite"/>
    </source>
</evidence>
<name>A0ABT8QKD8_9FIRM</name>
<comment type="caution">
    <text evidence="4">The sequence shown here is derived from an EMBL/GenBank/DDBJ whole genome shotgun (WGS) entry which is preliminary data.</text>
</comment>
<protein>
    <submittedName>
        <fullName evidence="4">Flagellar hook capping protein</fullName>
    </submittedName>
</protein>
<accession>A0ABT8QKD8</accession>
<dbReference type="InterPro" id="IPR005648">
    <property type="entry name" value="FlgD"/>
</dbReference>
<sequence length="188" mass="20385">MGTTIDATSNKNSANTLSDSQTIVTNDSLGKDDFLKLLIAQMQNQDPLNPTDNKDSIAQLAQFSSLEQMNNIATSMDALNKSMTFFSQQSALTQGSAMIGKWASGVDIDGKTIIEGTVEAVKWLDGDPKLQIRKEDGTVVDLEMGLITLVKEKTPEITPPVTDEPTDTEEDTTTPEDESVTEPELETV</sequence>
<proteinExistence type="inferred from homology"/>
<keyword evidence="2" id="KW-1005">Bacterial flagellum biogenesis</keyword>
<gene>
    <name evidence="4" type="ORF">M8H41_02785</name>
</gene>
<dbReference type="EMBL" id="JAMJEV010000002">
    <property type="protein sequence ID" value="MDO0821788.1"/>
    <property type="molecule type" value="Genomic_DNA"/>
</dbReference>
<feature type="compositionally biased region" description="Acidic residues" evidence="3">
    <location>
        <begin position="164"/>
        <end position="188"/>
    </location>
</feature>
<dbReference type="RefSeq" id="WP_252468313.1">
    <property type="nucleotide sequence ID" value="NZ_JAMHFY010000005.1"/>
</dbReference>
<organism evidence="4 5">
    <name type="scientific">Desulfosporosinus nitroreducens</name>
    <dbReference type="NCBI Taxonomy" id="2018668"/>
    <lineage>
        <taxon>Bacteria</taxon>
        <taxon>Bacillati</taxon>
        <taxon>Bacillota</taxon>
        <taxon>Clostridia</taxon>
        <taxon>Eubacteriales</taxon>
        <taxon>Desulfitobacteriaceae</taxon>
        <taxon>Desulfosporosinus</taxon>
    </lineage>
</organism>
<evidence type="ECO:0000313" key="5">
    <source>
        <dbReference type="Proteomes" id="UP001176021"/>
    </source>
</evidence>
<keyword evidence="4" id="KW-0969">Cilium</keyword>
<dbReference type="Pfam" id="PF03963">
    <property type="entry name" value="FlgD"/>
    <property type="match status" value="1"/>
</dbReference>
<keyword evidence="4" id="KW-0282">Flagellum</keyword>
<evidence type="ECO:0000256" key="2">
    <source>
        <dbReference type="ARBA" id="ARBA00022795"/>
    </source>
</evidence>
<evidence type="ECO:0000313" key="4">
    <source>
        <dbReference type="EMBL" id="MDO0821788.1"/>
    </source>
</evidence>
<feature type="region of interest" description="Disordered" evidence="3">
    <location>
        <begin position="153"/>
        <end position="188"/>
    </location>
</feature>
<reference evidence="4" key="1">
    <citation type="submission" date="2022-05" db="EMBL/GenBank/DDBJ databases">
        <title>Expanded diversity of anoxic marine methylotrophy in a Black Sea sulfate reducing microorganism.</title>
        <authorList>
            <person name="Fischer P.Q."/>
            <person name="Stams A.J.M."/>
            <person name="Villanueva L."/>
            <person name="Sousa D.Z."/>
        </authorList>
    </citation>
    <scope>NUCLEOTIDE SEQUENCE</scope>
    <source>
        <strain evidence="4">P130</strain>
    </source>
</reference>